<reference evidence="2 3" key="1">
    <citation type="submission" date="2015-07" db="EMBL/GenBank/DDBJ databases">
        <title>Complete genome sequence of Mycobacterium goodii X7B, a facultative thermophilic biodesulfurizing bacterium.</title>
        <authorList>
            <person name="Yu B."/>
            <person name="Li F."/>
            <person name="Xu P."/>
        </authorList>
    </citation>
    <scope>NUCLEOTIDE SEQUENCE [LARGE SCALE GENOMIC DNA]</scope>
    <source>
        <strain evidence="2 3">X7B</strain>
    </source>
</reference>
<accession>A0A0K0XH03</accession>
<dbReference type="NCBIfam" id="TIGR00689">
    <property type="entry name" value="rpiB_lacA_lacB"/>
    <property type="match status" value="1"/>
</dbReference>
<dbReference type="Pfam" id="PF02502">
    <property type="entry name" value="LacAB_rpiB"/>
    <property type="match status" value="1"/>
</dbReference>
<dbReference type="GO" id="GO:0009052">
    <property type="term" value="P:pentose-phosphate shunt, non-oxidative branch"/>
    <property type="evidence" value="ECO:0007669"/>
    <property type="project" value="TreeGrafter"/>
</dbReference>
<gene>
    <name evidence="2" type="ORF">AFA91_26620</name>
</gene>
<comment type="similarity">
    <text evidence="1">Belongs to the LacAB/RpiB family.</text>
</comment>
<sequence length="155" mass="16477">MHIAIAADHNAVSMKSRLSAWLAERGHETDDRGVHDATETVDYPFLCADIGRRVTDGAADFGIILGGSGCGEQIAANKIRGVRAALCHCVFTAEIARAHNDANVLVMGAKVVAPDLAERILAVWLATAFKGGRHQLRVNQISALESGDPLPQGVR</sequence>
<organism evidence="2 3">
    <name type="scientific">Mycolicibacterium goodii</name>
    <name type="common">Mycobacterium goodii</name>
    <dbReference type="NCBI Taxonomy" id="134601"/>
    <lineage>
        <taxon>Bacteria</taxon>
        <taxon>Bacillati</taxon>
        <taxon>Actinomycetota</taxon>
        <taxon>Actinomycetes</taxon>
        <taxon>Mycobacteriales</taxon>
        <taxon>Mycobacteriaceae</taxon>
        <taxon>Mycolicibacterium</taxon>
    </lineage>
</organism>
<dbReference type="GO" id="GO:0004751">
    <property type="term" value="F:ribose-5-phosphate isomerase activity"/>
    <property type="evidence" value="ECO:0007669"/>
    <property type="project" value="TreeGrafter"/>
</dbReference>
<dbReference type="PANTHER" id="PTHR30345:SF0">
    <property type="entry name" value="DNA DAMAGE-REPAIR_TOLERATION PROTEIN DRT102"/>
    <property type="match status" value="1"/>
</dbReference>
<proteinExistence type="inferred from homology"/>
<dbReference type="STRING" id="134601.AFA91_26620"/>
<dbReference type="PATRIC" id="fig|134601.6.peg.5500"/>
<dbReference type="OrthoDB" id="1778624at2"/>
<name>A0A0K0XH03_MYCGD</name>
<dbReference type="GO" id="GO:0019316">
    <property type="term" value="P:D-allose catabolic process"/>
    <property type="evidence" value="ECO:0007669"/>
    <property type="project" value="TreeGrafter"/>
</dbReference>
<keyword evidence="2" id="KW-0413">Isomerase</keyword>
<dbReference type="InterPro" id="IPR036569">
    <property type="entry name" value="RpiB_LacA_LacB_sf"/>
</dbReference>
<protein>
    <submittedName>
        <fullName evidence="2">Ribose 5-phosphate isomerase</fullName>
    </submittedName>
</protein>
<dbReference type="AlphaFoldDB" id="A0A0K0XH03"/>
<dbReference type="KEGG" id="mgo:AFA91_26620"/>
<dbReference type="Gene3D" id="3.40.1400.10">
    <property type="entry name" value="Sugar-phosphate isomerase, RpiB/LacA/LacB"/>
    <property type="match status" value="1"/>
</dbReference>
<dbReference type="SUPFAM" id="SSF89623">
    <property type="entry name" value="Ribose/Galactose isomerase RpiB/AlsB"/>
    <property type="match status" value="1"/>
</dbReference>
<evidence type="ECO:0000313" key="2">
    <source>
        <dbReference type="EMBL" id="AKS36675.1"/>
    </source>
</evidence>
<evidence type="ECO:0000256" key="1">
    <source>
        <dbReference type="ARBA" id="ARBA00008754"/>
    </source>
</evidence>
<evidence type="ECO:0000313" key="3">
    <source>
        <dbReference type="Proteomes" id="UP000062255"/>
    </source>
</evidence>
<dbReference type="PANTHER" id="PTHR30345">
    <property type="entry name" value="RIBOSE-5-PHOSPHATE ISOMERASE B"/>
    <property type="match status" value="1"/>
</dbReference>
<dbReference type="PIRSF" id="PIRSF005384">
    <property type="entry name" value="RpiB_LacA_B"/>
    <property type="match status" value="1"/>
</dbReference>
<dbReference type="InterPro" id="IPR003500">
    <property type="entry name" value="RpiB_LacA_LacB"/>
</dbReference>
<dbReference type="NCBIfam" id="NF004051">
    <property type="entry name" value="PRK05571.1"/>
    <property type="match status" value="1"/>
</dbReference>
<dbReference type="Proteomes" id="UP000062255">
    <property type="component" value="Chromosome"/>
</dbReference>
<dbReference type="EMBL" id="CP012150">
    <property type="protein sequence ID" value="AKS36675.1"/>
    <property type="molecule type" value="Genomic_DNA"/>
</dbReference>